<protein>
    <submittedName>
        <fullName evidence="1">Kinase</fullName>
    </submittedName>
</protein>
<keyword evidence="1" id="KW-0808">Transferase</keyword>
<dbReference type="SUPFAM" id="SSF52540">
    <property type="entry name" value="P-loop containing nucleoside triphosphate hydrolases"/>
    <property type="match status" value="1"/>
</dbReference>
<dbReference type="InterPro" id="IPR027417">
    <property type="entry name" value="P-loop_NTPase"/>
</dbReference>
<evidence type="ECO:0000313" key="1">
    <source>
        <dbReference type="EMBL" id="QDZ15438.1"/>
    </source>
</evidence>
<keyword evidence="1" id="KW-0418">Kinase</keyword>
<dbReference type="GO" id="GO:0016301">
    <property type="term" value="F:kinase activity"/>
    <property type="evidence" value="ECO:0007669"/>
    <property type="project" value="UniProtKB-KW"/>
</dbReference>
<reference evidence="1 2" key="1">
    <citation type="submission" date="2019-07" db="EMBL/GenBank/DDBJ databases">
        <title>Full genome sequence of Humibacter sp. WJ7-1.</title>
        <authorList>
            <person name="Im W.-T."/>
        </authorList>
    </citation>
    <scope>NUCLEOTIDE SEQUENCE [LARGE SCALE GENOMIC DNA]</scope>
    <source>
        <strain evidence="1 2">WJ7-1</strain>
    </source>
</reference>
<organism evidence="1 2">
    <name type="scientific">Humibacter ginsenosidimutans</name>
    <dbReference type="NCBI Taxonomy" id="2599293"/>
    <lineage>
        <taxon>Bacteria</taxon>
        <taxon>Bacillati</taxon>
        <taxon>Actinomycetota</taxon>
        <taxon>Actinomycetes</taxon>
        <taxon>Micrococcales</taxon>
        <taxon>Microbacteriaceae</taxon>
        <taxon>Humibacter</taxon>
    </lineage>
</organism>
<dbReference type="Gene3D" id="3.40.50.300">
    <property type="entry name" value="P-loop containing nucleotide triphosphate hydrolases"/>
    <property type="match status" value="1"/>
</dbReference>
<dbReference type="KEGG" id="huw:FPZ11_12330"/>
<proteinExistence type="predicted"/>
<dbReference type="RefSeq" id="WP_146321317.1">
    <property type="nucleotide sequence ID" value="NZ_CP042305.1"/>
</dbReference>
<dbReference type="EMBL" id="CP042305">
    <property type="protein sequence ID" value="QDZ15438.1"/>
    <property type="molecule type" value="Genomic_DNA"/>
</dbReference>
<keyword evidence="2" id="KW-1185">Reference proteome</keyword>
<dbReference type="CDD" id="cd02019">
    <property type="entry name" value="NK"/>
    <property type="match status" value="1"/>
</dbReference>
<name>A0A5B8M3S5_9MICO</name>
<dbReference type="OrthoDB" id="9781848at2"/>
<dbReference type="Pfam" id="PF13671">
    <property type="entry name" value="AAA_33"/>
    <property type="match status" value="1"/>
</dbReference>
<dbReference type="Proteomes" id="UP000320216">
    <property type="component" value="Chromosome"/>
</dbReference>
<sequence length="169" mass="19006">MKGTLVVLRGNSGSGKSTAARRIQEQHDRAQCLVVGQDQVRRTMLRERDVAGGANIDLLESIAEWGLDRGLLVVMDGIFNAGRYQRMLQRVAGRASLARFFAWDLSFDETVARHAHRADRVDFTTDEMADWYHGWQPLDFVDEERFDASVSIEDAVARVEAAIGTRARL</sequence>
<dbReference type="AlphaFoldDB" id="A0A5B8M3S5"/>
<evidence type="ECO:0000313" key="2">
    <source>
        <dbReference type="Proteomes" id="UP000320216"/>
    </source>
</evidence>
<accession>A0A5B8M3S5</accession>
<gene>
    <name evidence="1" type="ORF">FPZ11_12330</name>
</gene>